<feature type="transmembrane region" description="Helical" evidence="11">
    <location>
        <begin position="192"/>
        <end position="211"/>
    </location>
</feature>
<accession>A0ABR8RN03</accession>
<evidence type="ECO:0000256" key="11">
    <source>
        <dbReference type="SAM" id="Phobius"/>
    </source>
</evidence>
<dbReference type="PANTHER" id="PTHR12468:SF2">
    <property type="entry name" value="GPI MANNOSYLTRANSFERASE 2"/>
    <property type="match status" value="1"/>
</dbReference>
<comment type="pathway">
    <text evidence="2">Glycolipid biosynthesis; glycosylphosphatidylinositol-anchor biosynthesis.</text>
</comment>
<evidence type="ECO:0000256" key="7">
    <source>
        <dbReference type="ARBA" id="ARBA00022824"/>
    </source>
</evidence>
<feature type="transmembrane region" description="Helical" evidence="11">
    <location>
        <begin position="403"/>
        <end position="429"/>
    </location>
</feature>
<keyword evidence="6 11" id="KW-0812">Transmembrane</keyword>
<sequence>MSRRDVAAGGASRAGGPARSPRQPARPLPAVLAPARWHWWVQVLAVYVTARLVTAMILLVVSRWQEANLWTDAAPSYSAWTGRMWDASWYQQIAEDGYPAELPVGPDGAVQQNVWAFYPLFPFLVRAVQQVTGLGWDVVAPTISLLCGAGAMLVIHRLVERAGHRAVERRPGLPLATVALVSVFPSSVVLQVAYTEALALLLVASALYLLWARRYEWAGLVIVLLGFTRAVALPLALVVAWHAVVRYQEWRRARQEIPAGAPGGTPGGLPRDRQPGVAAQGGLVEGAVPTGAVALAGDRDPLPFPWRDAVRIAALLVVAVLSGLLWQLVCGIATGRSDAYFLTQGAWRGTGPVVPFVPWLDVSRALFGGAGPWVLAAVLAGVAALGLSPVSRRLGPELQAWPLAYLGYLVAVIEPWTSIVRFLLLAFPLGAVTLGWTRSRWWFWGCLAAGVAGQAWWVWALWRLTPPSGWPP</sequence>
<evidence type="ECO:0000256" key="5">
    <source>
        <dbReference type="ARBA" id="ARBA00022679"/>
    </source>
</evidence>
<feature type="transmembrane region" description="Helical" evidence="11">
    <location>
        <begin position="441"/>
        <end position="462"/>
    </location>
</feature>
<evidence type="ECO:0000256" key="4">
    <source>
        <dbReference type="ARBA" id="ARBA00022676"/>
    </source>
</evidence>
<dbReference type="PANTHER" id="PTHR12468">
    <property type="entry name" value="GPI MANNOSYLTRANSFERASE 2"/>
    <property type="match status" value="1"/>
</dbReference>
<feature type="transmembrane region" description="Helical" evidence="11">
    <location>
        <begin position="309"/>
        <end position="329"/>
    </location>
</feature>
<organism evidence="12 13">
    <name type="scientific">Oerskovia rustica</name>
    <dbReference type="NCBI Taxonomy" id="2762237"/>
    <lineage>
        <taxon>Bacteria</taxon>
        <taxon>Bacillati</taxon>
        <taxon>Actinomycetota</taxon>
        <taxon>Actinomycetes</taxon>
        <taxon>Micrococcales</taxon>
        <taxon>Cellulomonadaceae</taxon>
        <taxon>Oerskovia</taxon>
    </lineage>
</organism>
<dbReference type="EMBL" id="JACSQQ010000002">
    <property type="protein sequence ID" value="MBD7949173.1"/>
    <property type="molecule type" value="Genomic_DNA"/>
</dbReference>
<feature type="transmembrane region" description="Helical" evidence="11">
    <location>
        <begin position="370"/>
        <end position="391"/>
    </location>
</feature>
<evidence type="ECO:0008006" key="14">
    <source>
        <dbReference type="Google" id="ProtNLM"/>
    </source>
</evidence>
<evidence type="ECO:0000256" key="8">
    <source>
        <dbReference type="ARBA" id="ARBA00022989"/>
    </source>
</evidence>
<proteinExistence type="predicted"/>
<keyword evidence="3" id="KW-0337">GPI-anchor biosynthesis</keyword>
<evidence type="ECO:0000256" key="3">
    <source>
        <dbReference type="ARBA" id="ARBA00022502"/>
    </source>
</evidence>
<dbReference type="InterPro" id="IPR007315">
    <property type="entry name" value="PIG-V/Gpi18"/>
</dbReference>
<comment type="subcellular location">
    <subcellularLocation>
        <location evidence="1">Endoplasmic reticulum membrane</location>
        <topology evidence="1">Multi-pass membrane protein</topology>
    </subcellularLocation>
</comment>
<evidence type="ECO:0000313" key="13">
    <source>
        <dbReference type="Proteomes" id="UP000641803"/>
    </source>
</evidence>
<dbReference type="Proteomes" id="UP000641803">
    <property type="component" value="Unassembled WGS sequence"/>
</dbReference>
<evidence type="ECO:0000256" key="1">
    <source>
        <dbReference type="ARBA" id="ARBA00004477"/>
    </source>
</evidence>
<keyword evidence="5" id="KW-0808">Transferase</keyword>
<protein>
    <recommendedName>
        <fullName evidence="14">Integral membrane protein</fullName>
    </recommendedName>
</protein>
<keyword evidence="13" id="KW-1185">Reference proteome</keyword>
<feature type="compositionally biased region" description="Low complexity" evidence="10">
    <location>
        <begin position="7"/>
        <end position="25"/>
    </location>
</feature>
<evidence type="ECO:0000256" key="10">
    <source>
        <dbReference type="SAM" id="MobiDB-lite"/>
    </source>
</evidence>
<name>A0ABR8RN03_9CELL</name>
<evidence type="ECO:0000256" key="2">
    <source>
        <dbReference type="ARBA" id="ARBA00004687"/>
    </source>
</evidence>
<keyword evidence="9 11" id="KW-0472">Membrane</keyword>
<keyword evidence="4" id="KW-0328">Glycosyltransferase</keyword>
<evidence type="ECO:0000256" key="6">
    <source>
        <dbReference type="ARBA" id="ARBA00022692"/>
    </source>
</evidence>
<feature type="region of interest" description="Disordered" evidence="10">
    <location>
        <begin position="1"/>
        <end position="25"/>
    </location>
</feature>
<keyword evidence="8 11" id="KW-1133">Transmembrane helix</keyword>
<keyword evidence="7" id="KW-0256">Endoplasmic reticulum</keyword>
<evidence type="ECO:0000313" key="12">
    <source>
        <dbReference type="EMBL" id="MBD7949173.1"/>
    </source>
</evidence>
<reference evidence="12 13" key="1">
    <citation type="submission" date="2020-08" db="EMBL/GenBank/DDBJ databases">
        <title>A Genomic Blueprint of the Chicken Gut Microbiome.</title>
        <authorList>
            <person name="Gilroy R."/>
            <person name="Ravi A."/>
            <person name="Getino M."/>
            <person name="Pursley I."/>
            <person name="Horton D.L."/>
            <person name="Alikhan N.-F."/>
            <person name="Baker D."/>
            <person name="Gharbi K."/>
            <person name="Hall N."/>
            <person name="Watson M."/>
            <person name="Adriaenssens E.M."/>
            <person name="Foster-Nyarko E."/>
            <person name="Jarju S."/>
            <person name="Secka A."/>
            <person name="Antonio M."/>
            <person name="Oren A."/>
            <person name="Chaudhuri R."/>
            <person name="La Ragione R.M."/>
            <person name="Hildebrand F."/>
            <person name="Pallen M.J."/>
        </authorList>
    </citation>
    <scope>NUCLEOTIDE SEQUENCE [LARGE SCALE GENOMIC DNA]</scope>
    <source>
        <strain evidence="12 13">Sa4CUA1</strain>
    </source>
</reference>
<dbReference type="RefSeq" id="WP_225227575.1">
    <property type="nucleotide sequence ID" value="NZ_JACSQQ010000002.1"/>
</dbReference>
<feature type="transmembrane region" description="Helical" evidence="11">
    <location>
        <begin position="39"/>
        <end position="61"/>
    </location>
</feature>
<gene>
    <name evidence="12" type="ORF">H9652_01970</name>
</gene>
<evidence type="ECO:0000256" key="9">
    <source>
        <dbReference type="ARBA" id="ARBA00023136"/>
    </source>
</evidence>
<feature type="transmembrane region" description="Helical" evidence="11">
    <location>
        <begin position="217"/>
        <end position="244"/>
    </location>
</feature>
<comment type="caution">
    <text evidence="12">The sequence shown here is derived from an EMBL/GenBank/DDBJ whole genome shotgun (WGS) entry which is preliminary data.</text>
</comment>